<dbReference type="InterPro" id="IPR013321">
    <property type="entry name" value="Arc_rbn_hlx_hlx"/>
</dbReference>
<evidence type="ECO:0000259" key="8">
    <source>
        <dbReference type="Pfam" id="PF01402"/>
    </source>
</evidence>
<dbReference type="CollecTF" id="EXPREG_000003e0"/>
<dbReference type="GO" id="GO:0045893">
    <property type="term" value="P:positive regulation of DNA-templated transcription"/>
    <property type="evidence" value="ECO:0000270"/>
    <property type="project" value="CollecTF"/>
</dbReference>
<dbReference type="GO" id="GO:0010045">
    <property type="term" value="P:response to nickel cation"/>
    <property type="evidence" value="ECO:0007669"/>
    <property type="project" value="InterPro"/>
</dbReference>
<dbReference type="NCBIfam" id="NF003381">
    <property type="entry name" value="PRK04460.1"/>
    <property type="match status" value="1"/>
</dbReference>
<evidence type="ECO:0000256" key="3">
    <source>
        <dbReference type="ARBA" id="ARBA00022723"/>
    </source>
</evidence>
<keyword evidence="3 7" id="KW-0479">Metal-binding</keyword>
<dbReference type="AlphaFoldDB" id="D3UIX2"/>
<evidence type="ECO:0000313" key="10">
    <source>
        <dbReference type="EMBL" id="CBG40447.1"/>
    </source>
</evidence>
<dbReference type="GO" id="GO:0045892">
    <property type="term" value="P:negative regulation of DNA-templated transcription"/>
    <property type="evidence" value="ECO:0000270"/>
    <property type="project" value="CollecTF"/>
</dbReference>
<keyword evidence="4 7" id="KW-0805">Transcription regulation</keyword>
<dbReference type="Gene3D" id="1.10.1220.10">
    <property type="entry name" value="Met repressor-like"/>
    <property type="match status" value="1"/>
</dbReference>
<dbReference type="Proteomes" id="UP000001522">
    <property type="component" value="Chromosome"/>
</dbReference>
<dbReference type="GO" id="GO:0001217">
    <property type="term" value="F:DNA-binding transcription repressor activity"/>
    <property type="evidence" value="ECO:0000315"/>
    <property type="project" value="CollecTF"/>
</dbReference>
<comment type="similarity">
    <text evidence="1 7">Belongs to the transcriptional regulatory CopG/NikR family.</text>
</comment>
<dbReference type="InterPro" id="IPR027271">
    <property type="entry name" value="Acetolactate_synth/TF_NikR_C"/>
</dbReference>
<dbReference type="InterPro" id="IPR010985">
    <property type="entry name" value="Ribbon_hlx_hlx"/>
</dbReference>
<dbReference type="NCBIfam" id="NF002169">
    <property type="entry name" value="PRK01002.1"/>
    <property type="match status" value="1"/>
</dbReference>
<feature type="binding site" evidence="7">
    <location>
        <position position="101"/>
    </location>
    <ligand>
        <name>Ni(2+)</name>
        <dbReference type="ChEBI" id="CHEBI:49786"/>
    </ligand>
</feature>
<reference evidence="10 11" key="1">
    <citation type="journal article" date="2010" name="BMC Genomics">
        <title>Comparative genomics and proteomics of Helicobacter mustelae, an ulcerogenic and carcinogenic gastric pathogen.</title>
        <authorList>
            <person name="O'Toole P.W."/>
            <person name="Snelling W.J."/>
            <person name="Canchaya C."/>
            <person name="Forde B.M."/>
            <person name="Hardie K.R."/>
            <person name="Josenhans C."/>
            <person name="Graham R.L.J."/>
            <person name="McMullan G."/>
            <person name="Parkhill J."/>
            <person name="Belda E."/>
            <person name="Bentley S.D."/>
        </authorList>
    </citation>
    <scope>NUCLEOTIDE SEQUENCE [LARGE SCALE GENOMIC DNA]</scope>
    <source>
        <strain evidence="11">ATCC 43772 / LMG 18044 / NCTC 12198 / 12198</strain>
    </source>
</reference>
<keyword evidence="6 7" id="KW-0804">Transcription</keyword>
<keyword evidence="5 7" id="KW-0238">DNA-binding</keyword>
<evidence type="ECO:0000256" key="1">
    <source>
        <dbReference type="ARBA" id="ARBA00008478"/>
    </source>
</evidence>
<dbReference type="InterPro" id="IPR002145">
    <property type="entry name" value="CopG"/>
</dbReference>
<dbReference type="SUPFAM" id="SSF47598">
    <property type="entry name" value="Ribbon-helix-helix"/>
    <property type="match status" value="1"/>
</dbReference>
<evidence type="ECO:0000259" key="9">
    <source>
        <dbReference type="Pfam" id="PF08753"/>
    </source>
</evidence>
<feature type="binding site" evidence="7">
    <location>
        <position position="88"/>
    </location>
    <ligand>
        <name>Ni(2+)</name>
        <dbReference type="ChEBI" id="CHEBI:49786"/>
    </ligand>
</feature>
<organism evidence="10 11">
    <name type="scientific">Helicobacter mustelae (strain ATCC 43772 / CCUG 25715 / CIP 103759 / LMG 18044 / NCTC 12198 / R85-136P)</name>
    <name type="common">Campylobacter mustelae</name>
    <dbReference type="NCBI Taxonomy" id="679897"/>
    <lineage>
        <taxon>Bacteria</taxon>
        <taxon>Pseudomonadati</taxon>
        <taxon>Campylobacterota</taxon>
        <taxon>Epsilonproteobacteria</taxon>
        <taxon>Campylobacterales</taxon>
        <taxon>Helicobacteraceae</taxon>
        <taxon>Helicobacter</taxon>
    </lineage>
</organism>
<protein>
    <recommendedName>
        <fullName evidence="7">Putative nickel-responsive regulator</fullName>
    </recommendedName>
</protein>
<proteinExistence type="inferred from homology"/>
<dbReference type="GO" id="GO:0032993">
    <property type="term" value="C:protein-DNA complex"/>
    <property type="evidence" value="ECO:0000315"/>
    <property type="project" value="CollecTF"/>
</dbReference>
<feature type="domain" description="Transcription factor NikR nickel binding C-terminal" evidence="9">
    <location>
        <begin position="65"/>
        <end position="140"/>
    </location>
</feature>
<dbReference type="InterPro" id="IPR022988">
    <property type="entry name" value="Ni_resp_reg_NikR"/>
</dbReference>
<keyword evidence="11" id="KW-1185">Reference proteome</keyword>
<dbReference type="STRING" id="679897.HMU11920"/>
<keyword evidence="2 7" id="KW-0533">Nickel</keyword>
<feature type="binding site" evidence="7">
    <location>
        <position position="99"/>
    </location>
    <ligand>
        <name>Ni(2+)</name>
        <dbReference type="ChEBI" id="CHEBI:49786"/>
    </ligand>
</feature>
<dbReference type="HAMAP" id="MF_00476">
    <property type="entry name" value="NikR"/>
    <property type="match status" value="1"/>
</dbReference>
<feature type="binding site" evidence="7">
    <location>
        <position position="107"/>
    </location>
    <ligand>
        <name>Ni(2+)</name>
        <dbReference type="ChEBI" id="CHEBI:49786"/>
    </ligand>
</feature>
<gene>
    <name evidence="10" type="primary">nikR</name>
    <name evidence="10" type="ordered locus">HMU11920</name>
</gene>
<dbReference type="InterPro" id="IPR045865">
    <property type="entry name" value="ACT-like_dom_sf"/>
</dbReference>
<dbReference type="GO" id="GO:0000976">
    <property type="term" value="F:transcription cis-regulatory region binding"/>
    <property type="evidence" value="ECO:0000315"/>
    <property type="project" value="CollecTF"/>
</dbReference>
<evidence type="ECO:0000256" key="2">
    <source>
        <dbReference type="ARBA" id="ARBA00022596"/>
    </source>
</evidence>
<dbReference type="InterPro" id="IPR014864">
    <property type="entry name" value="TF_NikR_Ni-bd_C"/>
</dbReference>
<feature type="domain" description="Ribbon-helix-helix protein CopG" evidence="8">
    <location>
        <begin position="12"/>
        <end position="53"/>
    </location>
</feature>
<dbReference type="GO" id="GO:0016151">
    <property type="term" value="F:nickel cation binding"/>
    <property type="evidence" value="ECO:0007669"/>
    <property type="project" value="UniProtKB-UniRule"/>
</dbReference>
<dbReference type="eggNOG" id="COG0864">
    <property type="taxonomic scope" value="Bacteria"/>
</dbReference>
<dbReference type="PANTHER" id="PTHR34719:SF2">
    <property type="entry name" value="NICKEL-RESPONSIVE REGULATOR"/>
    <property type="match status" value="1"/>
</dbReference>
<evidence type="ECO:0000256" key="7">
    <source>
        <dbReference type="HAMAP-Rule" id="MF_00476"/>
    </source>
</evidence>
<dbReference type="NCBIfam" id="NF001884">
    <property type="entry name" value="PRK00630.1"/>
    <property type="match status" value="1"/>
</dbReference>
<dbReference type="Gene3D" id="3.30.70.1150">
    <property type="entry name" value="ACT-like. Chain A, domain 2"/>
    <property type="match status" value="1"/>
</dbReference>
<comment type="cofactor">
    <cofactor evidence="7">
        <name>Ni(2+)</name>
        <dbReference type="ChEBI" id="CHEBI:49786"/>
    </cofactor>
    <text evidence="7">Binds 1 nickel ion per subunit.</text>
</comment>
<evidence type="ECO:0000256" key="5">
    <source>
        <dbReference type="ARBA" id="ARBA00023125"/>
    </source>
</evidence>
<dbReference type="SUPFAM" id="SSF55021">
    <property type="entry name" value="ACT-like"/>
    <property type="match status" value="1"/>
</dbReference>
<name>D3UIX2_HELM1</name>
<dbReference type="InterPro" id="IPR050192">
    <property type="entry name" value="CopG/NikR_regulator"/>
</dbReference>
<accession>D3UIX2</accession>
<dbReference type="HOGENOM" id="CLU_113319_1_2_7"/>
<sequence length="148" mass="17180">MRTMEKEKNSLMRFSVSLQKNLLDNLDARLTNQGYASRSEVIRDLIREKIVQESWEKDDNSEDKVAVFVIVYDHHQRELNQRMIDIQHSADTEILCTTHVHLDHHNCLETIIFRGKSADIHQIALEIAGLKGVKFSKLTQTGHFPKDL</sequence>
<dbReference type="CDD" id="cd22231">
    <property type="entry name" value="RHH_NikR_HicB-like"/>
    <property type="match status" value="1"/>
</dbReference>
<dbReference type="Pfam" id="PF01402">
    <property type="entry name" value="RHH_1"/>
    <property type="match status" value="1"/>
</dbReference>
<dbReference type="Pfam" id="PF08753">
    <property type="entry name" value="NikR_C"/>
    <property type="match status" value="1"/>
</dbReference>
<evidence type="ECO:0000256" key="4">
    <source>
        <dbReference type="ARBA" id="ARBA00023015"/>
    </source>
</evidence>
<dbReference type="EMBL" id="FN555004">
    <property type="protein sequence ID" value="CBG40447.1"/>
    <property type="molecule type" value="Genomic_DNA"/>
</dbReference>
<dbReference type="RefSeq" id="WP_013023516.1">
    <property type="nucleotide sequence ID" value="NC_013949.1"/>
</dbReference>
<evidence type="ECO:0000256" key="6">
    <source>
        <dbReference type="ARBA" id="ARBA00023163"/>
    </source>
</evidence>
<dbReference type="NCBIfam" id="NF002815">
    <property type="entry name" value="PRK02967.1"/>
    <property type="match status" value="1"/>
</dbReference>
<evidence type="ECO:0000313" key="11">
    <source>
        <dbReference type="Proteomes" id="UP000001522"/>
    </source>
</evidence>
<dbReference type="PANTHER" id="PTHR34719">
    <property type="entry name" value="NICKEL-RESPONSIVE REGULATOR"/>
    <property type="match status" value="1"/>
</dbReference>
<comment type="function">
    <text evidence="7">Transcriptional regulator.</text>
</comment>
<dbReference type="KEGG" id="hms:HMU11920"/>